<dbReference type="InterPro" id="IPR013737">
    <property type="entry name" value="Bac_rhamnosid_N"/>
</dbReference>
<protein>
    <recommendedName>
        <fullName evidence="5">Alpha-L-rhamnosidase</fullName>
    </recommendedName>
</protein>
<dbReference type="Proteomes" id="UP000533637">
    <property type="component" value="Unassembled WGS sequence"/>
</dbReference>
<dbReference type="Gene3D" id="1.50.10.10">
    <property type="match status" value="1"/>
</dbReference>
<evidence type="ECO:0000313" key="3">
    <source>
        <dbReference type="EMBL" id="MBB4620929.1"/>
    </source>
</evidence>
<dbReference type="Pfam" id="PF17389">
    <property type="entry name" value="Bac_rhamnosid6H"/>
    <property type="match status" value="1"/>
</dbReference>
<dbReference type="Gene3D" id="2.60.420.10">
    <property type="entry name" value="Maltose phosphorylase, domain 3"/>
    <property type="match status" value="1"/>
</dbReference>
<feature type="domain" description="Bacterial alpha-L-rhamnosidase N-terminal" evidence="1">
    <location>
        <begin position="55"/>
        <end position="199"/>
    </location>
</feature>
<comment type="caution">
    <text evidence="3">The sequence shown here is derived from an EMBL/GenBank/DDBJ whole genome shotgun (WGS) entry which is preliminary data.</text>
</comment>
<evidence type="ECO:0000313" key="4">
    <source>
        <dbReference type="Proteomes" id="UP000533637"/>
    </source>
</evidence>
<dbReference type="RefSeq" id="WP_183669036.1">
    <property type="nucleotide sequence ID" value="NZ_BMPB01000022.1"/>
</dbReference>
<dbReference type="SUPFAM" id="SSF48208">
    <property type="entry name" value="Six-hairpin glycosidases"/>
    <property type="match status" value="1"/>
</dbReference>
<dbReference type="InterPro" id="IPR008928">
    <property type="entry name" value="6-hairpin_glycosidase_sf"/>
</dbReference>
<proteinExistence type="predicted"/>
<dbReference type="PANTHER" id="PTHR34987">
    <property type="entry name" value="C, PUTATIVE (AFU_ORTHOLOGUE AFUA_3G02880)-RELATED"/>
    <property type="match status" value="1"/>
</dbReference>
<name>A0ABR6KHU1_9BACT</name>
<dbReference type="PANTHER" id="PTHR34987:SF2">
    <property type="entry name" value="B, PUTATIVE (AFU_ORTHOLOGUE AFUA_7G05040)-RELATED"/>
    <property type="match status" value="1"/>
</dbReference>
<dbReference type="Pfam" id="PF08531">
    <property type="entry name" value="Bac_rhamnosid_N"/>
    <property type="match status" value="1"/>
</dbReference>
<feature type="domain" description="Alpha-L-rhamnosidase six-hairpin glycosidase" evidence="2">
    <location>
        <begin position="327"/>
        <end position="649"/>
    </location>
</feature>
<evidence type="ECO:0000259" key="1">
    <source>
        <dbReference type="Pfam" id="PF08531"/>
    </source>
</evidence>
<evidence type="ECO:0000259" key="2">
    <source>
        <dbReference type="Pfam" id="PF17389"/>
    </source>
</evidence>
<dbReference type="InterPro" id="IPR012341">
    <property type="entry name" value="6hp_glycosidase-like_sf"/>
</dbReference>
<dbReference type="Gene3D" id="2.60.120.260">
    <property type="entry name" value="Galactose-binding domain-like"/>
    <property type="match status" value="1"/>
</dbReference>
<organism evidence="3 4">
    <name type="scientific">Parabacteroides faecis</name>
    <dbReference type="NCBI Taxonomy" id="1217282"/>
    <lineage>
        <taxon>Bacteria</taxon>
        <taxon>Pseudomonadati</taxon>
        <taxon>Bacteroidota</taxon>
        <taxon>Bacteroidia</taxon>
        <taxon>Bacteroidales</taxon>
        <taxon>Tannerellaceae</taxon>
        <taxon>Parabacteroides</taxon>
    </lineage>
</organism>
<dbReference type="InterPro" id="IPR035396">
    <property type="entry name" value="Bac_rhamnosid6H"/>
</dbReference>
<accession>A0ABR6KHU1</accession>
<dbReference type="EMBL" id="JACHOC010000001">
    <property type="protein sequence ID" value="MBB4620929.1"/>
    <property type="molecule type" value="Genomic_DNA"/>
</dbReference>
<dbReference type="InterPro" id="IPR008979">
    <property type="entry name" value="Galactose-bd-like_sf"/>
</dbReference>
<dbReference type="SUPFAM" id="SSF49785">
    <property type="entry name" value="Galactose-binding domain-like"/>
    <property type="match status" value="1"/>
</dbReference>
<sequence length="767" mass="87601">MKKYILLTLFIFTALHLSAVDLNGVKWISIEKTLTKPNQWICYRKAFTLEKAEKTAMLTISVDSKYWLWVNGKLVVFEGGLKRGPNPDDTYFDSLDIASYLKKGNNTIAILMWYWGKDGFCHKNSGSPGLLAKLQSGNREIISDASWKVKVHPAYGESQEPLPNYRLPESNIHFDARKDIPDWMKPEYDDSNWQQATIAGSYPCQPWNQIHPRPFPNWYDSGLTEYVSVERSFKSDTLIIKAKLPRNISVTPYFEIEANEGLFIDIRSDNYKGGSEYNVRAEYVTKKGKQSFEAFNYVNGHAIIYTIPPGVKVNKVAYRETRFNTEHVGSFECDDIFLNTLWQKSLNTMNLNMRDAIQDPDRERSQWWGDAVIVSGEILYSCDSNAHGLIQKAIRNLVDWQRKDSVLYSPVPAGSWARELPLQMLASIGKFGMWNYYLYTGDTETIRHAYPAVKRYLAKWKTDERNLVIHRPGDWDWGDWGENIDLPILDNAWYCLALEGAQNMASLLGYKEDASVYHQQIKTIKQAVNTFYWNGKVYCSSDFQESPDDRANGLAVLAGFADSDKWKSIKTFLTDNFHASPYMEKYILEAFFVSGDVQGGLDRMKKRYKYMVDHPLTTLWEDWQIGGAGGGSINHGWAGGPLSLLSQYIAGISPLEAEWNKILIKPTLGNLKQVVCTVPTKTGTITATIKNQTGHLYSIDVTNTDNKIIHIAFPKDKIKQSLVINGRKYENNQLSSINQHSVKYLKSDESYHYFEIKNPTINISATH</sequence>
<evidence type="ECO:0008006" key="5">
    <source>
        <dbReference type="Google" id="ProtNLM"/>
    </source>
</evidence>
<reference evidence="3 4" key="1">
    <citation type="submission" date="2020-08" db="EMBL/GenBank/DDBJ databases">
        <title>Genomic Encyclopedia of Type Strains, Phase IV (KMG-IV): sequencing the most valuable type-strain genomes for metagenomic binning, comparative biology and taxonomic classification.</title>
        <authorList>
            <person name="Goeker M."/>
        </authorList>
    </citation>
    <scope>NUCLEOTIDE SEQUENCE [LARGE SCALE GENOMIC DNA]</scope>
    <source>
        <strain evidence="3 4">DSM 102983</strain>
    </source>
</reference>
<keyword evidence="4" id="KW-1185">Reference proteome</keyword>
<gene>
    <name evidence="3" type="ORF">GGQ57_000803</name>
</gene>